<protein>
    <recommendedName>
        <fullName evidence="3">DUF3006 domain-containing protein</fullName>
    </recommendedName>
</protein>
<dbReference type="AlphaFoldDB" id="A0A1M5QQB1"/>
<reference evidence="2" key="1">
    <citation type="submission" date="2016-11" db="EMBL/GenBank/DDBJ databases">
        <authorList>
            <person name="Varghese N."/>
            <person name="Submissions S."/>
        </authorList>
    </citation>
    <scope>NUCLEOTIDE SEQUENCE [LARGE SCALE GENOMIC DNA]</scope>
    <source>
        <strain evidence="2">DSM 15449</strain>
    </source>
</reference>
<gene>
    <name evidence="1" type="ORF">SAMN02746098_00333</name>
</gene>
<dbReference type="OrthoDB" id="164847at2"/>
<dbReference type="RefSeq" id="WP_073027351.1">
    <property type="nucleotide sequence ID" value="NZ_FQXJ01000003.1"/>
</dbReference>
<dbReference type="EMBL" id="FQXJ01000003">
    <property type="protein sequence ID" value="SHH16285.1"/>
    <property type="molecule type" value="Genomic_DNA"/>
</dbReference>
<dbReference type="Proteomes" id="UP000183954">
    <property type="component" value="Unassembled WGS sequence"/>
</dbReference>
<keyword evidence="2" id="KW-1185">Reference proteome</keyword>
<proteinExistence type="predicted"/>
<evidence type="ECO:0000313" key="2">
    <source>
        <dbReference type="Proteomes" id="UP000183954"/>
    </source>
</evidence>
<dbReference type="STRING" id="1121420.SAMN02746098_00333"/>
<name>A0A1M5QQB1_9FIRM</name>
<accession>A0A1M5QQB1</accession>
<evidence type="ECO:0008006" key="3">
    <source>
        <dbReference type="Google" id="ProtNLM"/>
    </source>
</evidence>
<dbReference type="Gene3D" id="6.20.120.50">
    <property type="match status" value="1"/>
</dbReference>
<dbReference type="InterPro" id="IPR021377">
    <property type="entry name" value="DUF3006"/>
</dbReference>
<sequence length="66" mass="7607">MLIVDRFEGDWAVIEYEGTTFNLPLTLLPRDVKEGDVIAISISVDLSITKERRQKAEEMMKGFFDK</sequence>
<evidence type="ECO:0000313" key="1">
    <source>
        <dbReference type="EMBL" id="SHH16285.1"/>
    </source>
</evidence>
<organism evidence="1 2">
    <name type="scientific">Desulfosporosinus lacus DSM 15449</name>
    <dbReference type="NCBI Taxonomy" id="1121420"/>
    <lineage>
        <taxon>Bacteria</taxon>
        <taxon>Bacillati</taxon>
        <taxon>Bacillota</taxon>
        <taxon>Clostridia</taxon>
        <taxon>Eubacteriales</taxon>
        <taxon>Desulfitobacteriaceae</taxon>
        <taxon>Desulfosporosinus</taxon>
    </lineage>
</organism>
<dbReference type="Pfam" id="PF11213">
    <property type="entry name" value="DUF3006"/>
    <property type="match status" value="1"/>
</dbReference>